<dbReference type="Pfam" id="PF00431">
    <property type="entry name" value="CUB"/>
    <property type="match status" value="1"/>
</dbReference>
<feature type="chain" id="PRO_5039948530" evidence="5">
    <location>
        <begin position="23"/>
        <end position="1110"/>
    </location>
</feature>
<dbReference type="InterPro" id="IPR031569">
    <property type="entry name" value="ApeC"/>
</dbReference>
<dbReference type="SMART" id="SM00607">
    <property type="entry name" value="FTP"/>
    <property type="match status" value="1"/>
</dbReference>
<dbReference type="Pfam" id="PF16977">
    <property type="entry name" value="ApeC"/>
    <property type="match status" value="1"/>
</dbReference>
<reference evidence="10" key="1">
    <citation type="journal article" date="2016" name="Genome Biol. Evol.">
        <title>Conserved non-coding elements in the most distant genera of cephalochordates: the Goldilocks principle.</title>
        <authorList>
            <person name="Yue J.X."/>
            <person name="Kozmikova I."/>
            <person name="Ono H."/>
            <person name="Nossa C.W."/>
            <person name="Kozmik Z."/>
            <person name="Putnam N.H."/>
            <person name="Yu J.K."/>
            <person name="Holland L.Z."/>
        </authorList>
    </citation>
    <scope>NUCLEOTIDE SEQUENCE</scope>
</reference>
<dbReference type="InterPro" id="IPR000859">
    <property type="entry name" value="CUB_dom"/>
</dbReference>
<dbReference type="Pfam" id="PF22633">
    <property type="entry name" value="F5_F8_type_C_2"/>
    <property type="match status" value="1"/>
</dbReference>
<dbReference type="PROSITE" id="PS00615">
    <property type="entry name" value="C_TYPE_LECTIN_1"/>
    <property type="match status" value="1"/>
</dbReference>
<dbReference type="SUPFAM" id="SSF49854">
    <property type="entry name" value="Spermadhesin, CUB domain"/>
    <property type="match status" value="1"/>
</dbReference>
<feature type="domain" description="C-type lectin" evidence="8">
    <location>
        <begin position="403"/>
        <end position="518"/>
    </location>
</feature>
<dbReference type="InterPro" id="IPR016186">
    <property type="entry name" value="C-type_lectin-like/link_sf"/>
</dbReference>
<dbReference type="KEGG" id="bfo:118408880"/>
<dbReference type="OrthoDB" id="5954510at2759"/>
<dbReference type="SUPFAM" id="SSF49785">
    <property type="entry name" value="Galactose-binding domain-like"/>
    <property type="match status" value="1"/>
</dbReference>
<feature type="domain" description="C-type lectin" evidence="8">
    <location>
        <begin position="275"/>
        <end position="388"/>
    </location>
</feature>
<accession>A0A9J7KL81</accession>
<evidence type="ECO:0000259" key="8">
    <source>
        <dbReference type="PROSITE" id="PS50041"/>
    </source>
</evidence>
<keyword evidence="3" id="KW-1015">Disulfide bond</keyword>
<dbReference type="PANTHER" id="PTHR19324:SF33">
    <property type="entry name" value="MUCIN-5AC"/>
    <property type="match status" value="1"/>
</dbReference>
<keyword evidence="1" id="KW-0479">Metal-binding</keyword>
<dbReference type="PANTHER" id="PTHR19324">
    <property type="entry name" value="PERFORIN-LIKE PROTEIN 1"/>
    <property type="match status" value="1"/>
</dbReference>
<keyword evidence="5" id="KW-0732">Signal</keyword>
<dbReference type="AlphaFoldDB" id="A0A9J7KL81"/>
<dbReference type="GeneID" id="118408880"/>
<evidence type="ECO:0000259" key="7">
    <source>
        <dbReference type="PROSITE" id="PS50022"/>
    </source>
</evidence>
<keyword evidence="2" id="KW-0106">Calcium</keyword>
<evidence type="ECO:0000256" key="2">
    <source>
        <dbReference type="ARBA" id="ARBA00022837"/>
    </source>
</evidence>
<evidence type="ECO:0000256" key="3">
    <source>
        <dbReference type="ARBA" id="ARBA00023157"/>
    </source>
</evidence>
<dbReference type="CDD" id="cd00037">
    <property type="entry name" value="CLECT"/>
    <property type="match status" value="2"/>
</dbReference>
<evidence type="ECO:0000313" key="10">
    <source>
        <dbReference type="RefSeq" id="XP_035665633.1"/>
    </source>
</evidence>
<feature type="domain" description="F5/8 type C" evidence="7">
    <location>
        <begin position="101"/>
        <end position="265"/>
    </location>
</feature>
<dbReference type="InterPro" id="IPR000421">
    <property type="entry name" value="FA58C"/>
</dbReference>
<keyword evidence="9" id="KW-1185">Reference proteome</keyword>
<dbReference type="PROSITE" id="PS50022">
    <property type="entry name" value="FA58C_3"/>
    <property type="match status" value="1"/>
</dbReference>
<feature type="domain" description="CUB" evidence="6">
    <location>
        <begin position="535"/>
        <end position="646"/>
    </location>
</feature>
<evidence type="ECO:0000259" key="6">
    <source>
        <dbReference type="PROSITE" id="PS01180"/>
    </source>
</evidence>
<evidence type="ECO:0000256" key="5">
    <source>
        <dbReference type="SAM" id="SignalP"/>
    </source>
</evidence>
<proteinExistence type="predicted"/>
<dbReference type="OMA" id="FFYDWPA"/>
<dbReference type="InterPro" id="IPR035914">
    <property type="entry name" value="Sperma_CUB_dom_sf"/>
</dbReference>
<dbReference type="SMART" id="SM00034">
    <property type="entry name" value="CLECT"/>
    <property type="match status" value="2"/>
</dbReference>
<dbReference type="Gene3D" id="3.10.100.10">
    <property type="entry name" value="Mannose-Binding Protein A, subunit A"/>
    <property type="match status" value="2"/>
</dbReference>
<dbReference type="Proteomes" id="UP000001554">
    <property type="component" value="Unplaced"/>
</dbReference>
<comment type="caution">
    <text evidence="4">Lacks conserved residue(s) required for the propagation of feature annotation.</text>
</comment>
<dbReference type="Gene3D" id="2.60.120.290">
    <property type="entry name" value="Spermadhesin, CUB domain"/>
    <property type="match status" value="1"/>
</dbReference>
<dbReference type="PROSITE" id="PS01180">
    <property type="entry name" value="CUB"/>
    <property type="match status" value="1"/>
</dbReference>
<dbReference type="Gene3D" id="2.60.120.260">
    <property type="entry name" value="Galactose-binding domain-like"/>
    <property type="match status" value="1"/>
</dbReference>
<dbReference type="CDD" id="cd00041">
    <property type="entry name" value="CUB"/>
    <property type="match status" value="1"/>
</dbReference>
<dbReference type="InterPro" id="IPR018378">
    <property type="entry name" value="C-type_lectin_CS"/>
</dbReference>
<dbReference type="InterPro" id="IPR008979">
    <property type="entry name" value="Galactose-bd-like_sf"/>
</dbReference>
<dbReference type="RefSeq" id="XP_035665633.1">
    <property type="nucleotide sequence ID" value="XM_035809740.1"/>
</dbReference>
<organism evidence="9 10">
    <name type="scientific">Branchiostoma floridae</name>
    <name type="common">Florida lancelet</name>
    <name type="synonym">Amphioxus</name>
    <dbReference type="NCBI Taxonomy" id="7739"/>
    <lineage>
        <taxon>Eukaryota</taxon>
        <taxon>Metazoa</taxon>
        <taxon>Chordata</taxon>
        <taxon>Cephalochordata</taxon>
        <taxon>Leptocardii</taxon>
        <taxon>Amphioxiformes</taxon>
        <taxon>Branchiostomatidae</taxon>
        <taxon>Branchiostoma</taxon>
    </lineage>
</organism>
<reference evidence="10" key="2">
    <citation type="submission" date="2025-08" db="UniProtKB">
        <authorList>
            <consortium name="RefSeq"/>
        </authorList>
    </citation>
    <scope>IDENTIFICATION</scope>
</reference>
<evidence type="ECO:0000256" key="1">
    <source>
        <dbReference type="ARBA" id="ARBA00022723"/>
    </source>
</evidence>
<evidence type="ECO:0000313" key="9">
    <source>
        <dbReference type="Proteomes" id="UP000001554"/>
    </source>
</evidence>
<evidence type="ECO:0000256" key="4">
    <source>
        <dbReference type="PROSITE-ProRule" id="PRU00059"/>
    </source>
</evidence>
<dbReference type="InterPro" id="IPR006585">
    <property type="entry name" value="FTP1"/>
</dbReference>
<gene>
    <name evidence="10" type="primary">LOC118408880</name>
</gene>
<dbReference type="GO" id="GO:0046872">
    <property type="term" value="F:metal ion binding"/>
    <property type="evidence" value="ECO:0007669"/>
    <property type="project" value="UniProtKB-KW"/>
</dbReference>
<dbReference type="SUPFAM" id="SSF56436">
    <property type="entry name" value="C-type lectin-like"/>
    <property type="match status" value="2"/>
</dbReference>
<dbReference type="InterPro" id="IPR016187">
    <property type="entry name" value="CTDL_fold"/>
</dbReference>
<protein>
    <submittedName>
        <fullName evidence="10">Uncharacterized protein LOC118408880</fullName>
    </submittedName>
</protein>
<dbReference type="InterPro" id="IPR001304">
    <property type="entry name" value="C-type_lectin-like"/>
</dbReference>
<sequence length="1110" mass="122344">MSGQLWFRFLVLAGSILILTGGCRVVRISDNLPPRNGSPRTTYSLTDMTSSGRPVYKSDTSDMYWYYISESGGKWVVGRTVGALDGYIMYVTDNHFNADEITGTFFTLDHGIWVESAEVSVSCTVENVARGKPASQSGTYGANTAGLAVDGEKGTSVPGNQCTLTNPEDGPWWQVDLERNNLVGRVRVLNRGDCCGGRLHGFVVQVKRDGQPIWRHCGTPYSETPEEGQSITVDCVTPMVARYVRIQLPGKSERLSLCEVEVFTDMGCPTGYIVHGGVCYKPYNIPKTRQEALTTCQQDGGTLAMPRHRHTNMFLRKLAVLVDIVSPYWIGLFKENGAWGWEDGNPLCGYQQWGAGYPSTTDNNCTVLRFDGSWQDLSCETTAKFICQIQAPVDLATVGYQQHGEAFFRVSRRKKSFDESVAACGQFGGGRLAQPQTKEINDYVKGKIGESSPDGIARIGIKLVTTEESWSFLDGTPGDTSYSNWAPGEPSGRGCVTMASDGGWQIGNCEEEAHYVCQIGDERSCKEQTVTTLYCGGSRGGSSGRISSPGYEENVNYPNNLQCQWDITVPGEDNVIEFTMEEIELDQTDRLEIHDVCVHGYNRANLTGSVVNESSPIIASTNRATLSFTSDDSYSARGFKLAYRAVPPPQSRSLRSVENVQDMQGADRRKRALPVASIVGGILSGVKEVFKIWSTLEDDQRRQQIINVMTQLKGKLDDVDSKLDEQGITNELNHQMQITATKYSASVTRLNNLNRIMDTLYVDSSGSFQPGADARGLAETVLRQDSEGMSQILFNMFDMVMGSPLVIESKSIVETMEAVFRHQNLENSVHRAKLESISEFAMERQVSGYGLWVFALKQTGREDEIDRIMRRARSTLSEQMCFLAPFFYDWPAGTYGLPKTTEGCPSGSNVVWEEGQYEHRRSSSFEWPTDAQLHFNATFAGSRLSREFCLKTNPSSGGNSWPPGRYCVLKKGSCPVGLKWGKLGFPGGSQSGAVPDGSVASDTIEVEYCCQEDGFASSPIALPPRRSFYLLRLGGACQQVAGMDVSEEWIEYRGNGYRAGVTPDDDGDDNSHKLYYCLYSLPGSVIPTTPIVPDVKNNDTTRIIIIVAPI</sequence>
<dbReference type="SMART" id="SM00042">
    <property type="entry name" value="CUB"/>
    <property type="match status" value="1"/>
</dbReference>
<dbReference type="PROSITE" id="PS50041">
    <property type="entry name" value="C_TYPE_LECTIN_2"/>
    <property type="match status" value="2"/>
</dbReference>
<name>A0A9J7KL81_BRAFL</name>
<dbReference type="Pfam" id="PF00059">
    <property type="entry name" value="Lectin_C"/>
    <property type="match status" value="2"/>
</dbReference>
<feature type="signal peptide" evidence="5">
    <location>
        <begin position="1"/>
        <end position="22"/>
    </location>
</feature>